<reference evidence="1" key="2">
    <citation type="submission" date="2011-02" db="EMBL/GenBank/DDBJ databases">
        <authorList>
            <person name="MacLean D."/>
        </authorList>
    </citation>
    <scope>NUCLEOTIDE SEQUENCE</scope>
</reference>
<reference evidence="1" key="1">
    <citation type="journal article" date="2011" name="PLoS Biol.">
        <title>Gene gain and loss during evolution of obligate parasitism in the white rust pathogen of Arabidopsis thaliana.</title>
        <authorList>
            <person name="Kemen E."/>
            <person name="Gardiner A."/>
            <person name="Schultz-Larsen T."/>
            <person name="Kemen A.C."/>
            <person name="Balmuth A.L."/>
            <person name="Robert-Seilaniantz A."/>
            <person name="Bailey K."/>
            <person name="Holub E."/>
            <person name="Studholme D.J."/>
            <person name="Maclean D."/>
            <person name="Jones J.D."/>
        </authorList>
    </citation>
    <scope>NUCLEOTIDE SEQUENCE</scope>
</reference>
<dbReference type="EMBL" id="FR824059">
    <property type="protein sequence ID" value="CCA15710.1"/>
    <property type="molecule type" value="Genomic_DNA"/>
</dbReference>
<dbReference type="AlphaFoldDB" id="F0W3W0"/>
<sequence>MDILSEDNYFSREFSARMQLMRKGLLGHIDPGKTPSEDDSNAANGKVNDMKAFAIISTMISPNLQSMVRSACSTAQAWDILKNFFLEAILAQQDPEEVGVT</sequence>
<dbReference type="HOGENOM" id="CLU_2296923_0_0_1"/>
<gene>
    <name evidence="1" type="primary">AlNc14C14G1627</name>
    <name evidence="1" type="ORF">ALNC14_018530</name>
</gene>
<evidence type="ECO:0000313" key="1">
    <source>
        <dbReference type="EMBL" id="CCA15710.1"/>
    </source>
</evidence>
<accession>F0W3W0</accession>
<name>F0W3W0_9STRA</name>
<proteinExistence type="predicted"/>
<protein>
    <submittedName>
        <fullName evidence="1">AlNc14C14G1627 protein</fullName>
    </submittedName>
</protein>
<dbReference type="Pfam" id="PF14223">
    <property type="entry name" value="Retrotran_gag_2"/>
    <property type="match status" value="1"/>
</dbReference>
<organism evidence="1">
    <name type="scientific">Albugo laibachii Nc14</name>
    <dbReference type="NCBI Taxonomy" id="890382"/>
    <lineage>
        <taxon>Eukaryota</taxon>
        <taxon>Sar</taxon>
        <taxon>Stramenopiles</taxon>
        <taxon>Oomycota</taxon>
        <taxon>Peronosporomycetes</taxon>
        <taxon>Albuginales</taxon>
        <taxon>Albuginaceae</taxon>
        <taxon>Albugo</taxon>
    </lineage>
</organism>